<accession>A0AA36I2R4</accession>
<comment type="caution">
    <text evidence="3">The sequence shown here is derived from an EMBL/GenBank/DDBJ whole genome shotgun (WGS) entry which is preliminary data.</text>
</comment>
<dbReference type="PANTHER" id="PTHR33119">
    <property type="entry name" value="IFI3P"/>
    <property type="match status" value="1"/>
</dbReference>
<dbReference type="Proteomes" id="UP001178507">
    <property type="component" value="Unassembled WGS sequence"/>
</dbReference>
<dbReference type="AlphaFoldDB" id="A0AA36I2R4"/>
<dbReference type="PANTHER" id="PTHR33119:SF1">
    <property type="entry name" value="FE2OG DIOXYGENASE DOMAIN-CONTAINING PROTEIN"/>
    <property type="match status" value="1"/>
</dbReference>
<proteinExistence type="predicted"/>
<gene>
    <name evidence="3" type="ORF">EVOR1521_LOCUS8055</name>
</gene>
<keyword evidence="4" id="KW-1185">Reference proteome</keyword>
<dbReference type="InterPro" id="IPR025340">
    <property type="entry name" value="DUF4246"/>
</dbReference>
<reference evidence="3" key="1">
    <citation type="submission" date="2023-08" db="EMBL/GenBank/DDBJ databases">
        <authorList>
            <person name="Chen Y."/>
            <person name="Shah S."/>
            <person name="Dougan E. K."/>
            <person name="Thang M."/>
            <person name="Chan C."/>
        </authorList>
    </citation>
    <scope>NUCLEOTIDE SEQUENCE</scope>
</reference>
<protein>
    <recommendedName>
        <fullName evidence="2">DUF4246 domain-containing protein</fullName>
    </recommendedName>
</protein>
<dbReference type="EMBL" id="CAUJNA010000669">
    <property type="protein sequence ID" value="CAJ1379978.1"/>
    <property type="molecule type" value="Genomic_DNA"/>
</dbReference>
<sequence>MGPTGGGAWLQSSGAHGTPGPSPGVPGHEDRDGKKLETAGKRSSNRRRVDQRRSLAVGGLLLSLASSPFRRRRSRMAFGDQRLDPEKDLSELPDGAEVFVHFEQVKVFDHSFARALIRLAERSEMEEDEEKARLLVEELWKSHESKIVREGVSFTTMQGDPLIDKLNTWIDAVRDSMPADYHPGSEGVVRDIVHPSLYPYVKGASGHGDLSDVTAPHLTAERGKGGYAGGKGGHSPVTDFWGRPYEASGYQWLPSEVSVDASGKCRFETYINNLPADHSELYEALGQLLSRCLPQLEASYAFAKVVEGVVDPDEEEDPDESDCSAGDPKALEAASLKGRKLQVIVKIVDYQVGPGLCHEGVWHVEGMSHEQILATAEVVLRRDAALEGGDLEFRRGYSSSEASSLTLNFPQMRPEGFDEVVERGLVPLGRLSLPAGRVASWPNSHVHRLSELRNAGDGPSARRIAVFWLVNPEVRIISTQHVSEQQQLRSRDWALQHRLALMEERKFHKQSWNIRRVGLCEH</sequence>
<evidence type="ECO:0000313" key="4">
    <source>
        <dbReference type="Proteomes" id="UP001178507"/>
    </source>
</evidence>
<evidence type="ECO:0000256" key="1">
    <source>
        <dbReference type="SAM" id="MobiDB-lite"/>
    </source>
</evidence>
<evidence type="ECO:0000259" key="2">
    <source>
        <dbReference type="Pfam" id="PF14033"/>
    </source>
</evidence>
<evidence type="ECO:0000313" key="3">
    <source>
        <dbReference type="EMBL" id="CAJ1379978.1"/>
    </source>
</evidence>
<feature type="region of interest" description="Disordered" evidence="1">
    <location>
        <begin position="1"/>
        <end position="50"/>
    </location>
</feature>
<feature type="domain" description="DUF4246" evidence="2">
    <location>
        <begin position="162"/>
        <end position="304"/>
    </location>
</feature>
<dbReference type="InterPro" id="IPR049192">
    <property type="entry name" value="DUF4246_C"/>
</dbReference>
<name>A0AA36I2R4_9DINO</name>
<feature type="compositionally biased region" description="Basic and acidic residues" evidence="1">
    <location>
        <begin position="27"/>
        <end position="40"/>
    </location>
</feature>
<dbReference type="Pfam" id="PF14033">
    <property type="entry name" value="DUF4246"/>
    <property type="match status" value="2"/>
</dbReference>
<organism evidence="3 4">
    <name type="scientific">Effrenium voratum</name>
    <dbReference type="NCBI Taxonomy" id="2562239"/>
    <lineage>
        <taxon>Eukaryota</taxon>
        <taxon>Sar</taxon>
        <taxon>Alveolata</taxon>
        <taxon>Dinophyceae</taxon>
        <taxon>Suessiales</taxon>
        <taxon>Symbiodiniaceae</taxon>
        <taxon>Effrenium</taxon>
    </lineage>
</organism>
<feature type="domain" description="DUF4246" evidence="2">
    <location>
        <begin position="329"/>
        <end position="487"/>
    </location>
</feature>